<feature type="region of interest" description="Disordered" evidence="1">
    <location>
        <begin position="201"/>
        <end position="235"/>
    </location>
</feature>
<dbReference type="RefSeq" id="WP_229639564.1">
    <property type="nucleotide sequence ID" value="NZ_JADWDC010000010.1"/>
</dbReference>
<evidence type="ECO:0000313" key="3">
    <source>
        <dbReference type="Proteomes" id="UP000729733"/>
    </source>
</evidence>
<gene>
    <name evidence="2" type="ORF">I4641_05975</name>
</gene>
<keyword evidence="3" id="KW-1185">Reference proteome</keyword>
<proteinExistence type="predicted"/>
<name>A0A964BPP6_9CYAN</name>
<reference evidence="2" key="1">
    <citation type="journal article" date="2021" name="Antonie Van Leeuwenhoek">
        <title>Draft genome and description of Waterburya agarophytonicola gen. nov. sp. nov. (Pleurocapsales, Cyanobacteria): a seaweed symbiont.</title>
        <authorList>
            <person name="Bonthond G."/>
            <person name="Shalygin S."/>
            <person name="Bayer T."/>
            <person name="Weinberger F."/>
        </authorList>
    </citation>
    <scope>NUCLEOTIDE SEQUENCE</scope>
    <source>
        <strain evidence="2">KI4</strain>
    </source>
</reference>
<sequence length="265" mass="29956">MTSREDFKQAIRTGNINEAFLVAMSNAPELSITTRIITSEGEEHQVNSDRSGADNYLRTNINLIEGKIENEIGEKLTGDRYSEIKQFHMRQVEEGHQTIQHNLVSLQKMFQLMSTFQQQQSTQNSSWVDIAANVTRDSLPAKPETTKLYSKTPSALEAGKTINKRQLQTQLGVETDNIEPQLPSFEEEEAVVNDLLSLADIDDDSPEEQPVGEREQQEQGQGQGDWGEWLEEEPEVKPEVFNLKSLNIKESQNWKSWDSSSSAGE</sequence>
<comment type="caution">
    <text evidence="2">The sequence shown here is derived from an EMBL/GenBank/DDBJ whole genome shotgun (WGS) entry which is preliminary data.</text>
</comment>
<evidence type="ECO:0000256" key="1">
    <source>
        <dbReference type="SAM" id="MobiDB-lite"/>
    </source>
</evidence>
<evidence type="ECO:0000313" key="2">
    <source>
        <dbReference type="EMBL" id="MCC0176526.1"/>
    </source>
</evidence>
<organism evidence="2 3">
    <name type="scientific">Waterburya agarophytonicola KI4</name>
    <dbReference type="NCBI Taxonomy" id="2874699"/>
    <lineage>
        <taxon>Bacteria</taxon>
        <taxon>Bacillati</taxon>
        <taxon>Cyanobacteriota</taxon>
        <taxon>Cyanophyceae</taxon>
        <taxon>Pleurocapsales</taxon>
        <taxon>Hyellaceae</taxon>
        <taxon>Waterburya</taxon>
        <taxon>Waterburya agarophytonicola</taxon>
    </lineage>
</organism>
<dbReference type="AlphaFoldDB" id="A0A964BPP6"/>
<accession>A0A964BPP6</accession>
<dbReference type="Proteomes" id="UP000729733">
    <property type="component" value="Unassembled WGS sequence"/>
</dbReference>
<dbReference type="EMBL" id="JADWDC010000010">
    <property type="protein sequence ID" value="MCC0176526.1"/>
    <property type="molecule type" value="Genomic_DNA"/>
</dbReference>
<protein>
    <submittedName>
        <fullName evidence="2">Uncharacterized protein</fullName>
    </submittedName>
</protein>